<keyword evidence="3" id="KW-0206">Cytoskeleton</keyword>
<comment type="subcellular location">
    <subcellularLocation>
        <location evidence="1">Cytoplasm</location>
        <location evidence="1">Cytoskeleton</location>
    </subcellularLocation>
</comment>
<dbReference type="PANTHER" id="PTHR19845:SF0">
    <property type="entry name" value="KATANIN P80 WD40 REPEAT-CONTAINING SUBUNIT B1"/>
    <property type="match status" value="1"/>
</dbReference>
<evidence type="ECO:0000256" key="1">
    <source>
        <dbReference type="ARBA" id="ARBA00004245"/>
    </source>
</evidence>
<dbReference type="Proteomes" id="UP000054498">
    <property type="component" value="Unassembled WGS sequence"/>
</dbReference>
<dbReference type="GO" id="GO:0008352">
    <property type="term" value="C:katanin complex"/>
    <property type="evidence" value="ECO:0007669"/>
    <property type="project" value="TreeGrafter"/>
</dbReference>
<name>A0A0D2KU52_9CHLO</name>
<dbReference type="Pfam" id="PF13925">
    <property type="entry name" value="Katanin_con80"/>
    <property type="match status" value="1"/>
</dbReference>
<dbReference type="KEGG" id="mng:MNEG_8991"/>
<organism evidence="5 6">
    <name type="scientific">Monoraphidium neglectum</name>
    <dbReference type="NCBI Taxonomy" id="145388"/>
    <lineage>
        <taxon>Eukaryota</taxon>
        <taxon>Viridiplantae</taxon>
        <taxon>Chlorophyta</taxon>
        <taxon>core chlorophytes</taxon>
        <taxon>Chlorophyceae</taxon>
        <taxon>CS clade</taxon>
        <taxon>Sphaeropleales</taxon>
        <taxon>Selenastraceae</taxon>
        <taxon>Monoraphidium</taxon>
    </lineage>
</organism>
<accession>A0A0D2KU52</accession>
<feature type="domain" description="Katanin p80 subunit C-terminal" evidence="4">
    <location>
        <begin position="3"/>
        <end position="148"/>
    </location>
</feature>
<evidence type="ECO:0000313" key="6">
    <source>
        <dbReference type="Proteomes" id="UP000054498"/>
    </source>
</evidence>
<proteinExistence type="predicted"/>
<reference evidence="5 6" key="1">
    <citation type="journal article" date="2013" name="BMC Genomics">
        <title>Reconstruction of the lipid metabolism for the microalga Monoraphidium neglectum from its genome sequence reveals characteristics suitable for biofuel production.</title>
        <authorList>
            <person name="Bogen C."/>
            <person name="Al-Dilaimi A."/>
            <person name="Albersmeier A."/>
            <person name="Wichmann J."/>
            <person name="Grundmann M."/>
            <person name="Rupp O."/>
            <person name="Lauersen K.J."/>
            <person name="Blifernez-Klassen O."/>
            <person name="Kalinowski J."/>
            <person name="Goesmann A."/>
            <person name="Mussgnug J.H."/>
            <person name="Kruse O."/>
        </authorList>
    </citation>
    <scope>NUCLEOTIDE SEQUENCE [LARGE SCALE GENOMIC DNA]</scope>
    <source>
        <strain evidence="5 6">SAG 48.87</strain>
    </source>
</reference>
<evidence type="ECO:0000256" key="3">
    <source>
        <dbReference type="ARBA" id="ARBA00023212"/>
    </source>
</evidence>
<keyword evidence="6" id="KW-1185">Reference proteome</keyword>
<protein>
    <recommendedName>
        <fullName evidence="4">Katanin p80 subunit C-terminal domain-containing protein</fullName>
    </recommendedName>
</protein>
<keyword evidence="2" id="KW-0963">Cytoplasm</keyword>
<evidence type="ECO:0000256" key="2">
    <source>
        <dbReference type="ARBA" id="ARBA00022490"/>
    </source>
</evidence>
<dbReference type="EMBL" id="KK102000">
    <property type="protein sequence ID" value="KIY98968.1"/>
    <property type="molecule type" value="Genomic_DNA"/>
</dbReference>
<dbReference type="PANTHER" id="PTHR19845">
    <property type="entry name" value="KATANIN P80 SUBUNIT"/>
    <property type="match status" value="1"/>
</dbReference>
<dbReference type="GO" id="GO:0007019">
    <property type="term" value="P:microtubule depolymerization"/>
    <property type="evidence" value="ECO:0007669"/>
    <property type="project" value="TreeGrafter"/>
</dbReference>
<dbReference type="STRING" id="145388.A0A0D2KU52"/>
<evidence type="ECO:0000313" key="5">
    <source>
        <dbReference type="EMBL" id="KIY98968.1"/>
    </source>
</evidence>
<gene>
    <name evidence="5" type="ORF">MNEG_8991</name>
</gene>
<dbReference type="RefSeq" id="XP_013897988.1">
    <property type="nucleotide sequence ID" value="XM_014042534.1"/>
</dbReference>
<dbReference type="InterPro" id="IPR028021">
    <property type="entry name" value="Katanin_C-terminal"/>
</dbReference>
<sequence length="152" mass="15438">MLSTLQVARGFMARGNPEGAFKAAAQAGDPAAAAMLLEALQGRKDCFELAAAEALARALEVCLSGGPDHEHAASVALGALSLALRGPGQVIRETLAASTVGVDLSFEARRDKCLLAKLALQGLGLKLGVLARGAGPLAARAQQVAAELRALD</sequence>
<dbReference type="GeneID" id="25741866"/>
<dbReference type="AlphaFoldDB" id="A0A0D2KU52"/>
<dbReference type="GO" id="GO:0008017">
    <property type="term" value="F:microtubule binding"/>
    <property type="evidence" value="ECO:0007669"/>
    <property type="project" value="InterPro"/>
</dbReference>
<evidence type="ECO:0000259" key="4">
    <source>
        <dbReference type="Pfam" id="PF13925"/>
    </source>
</evidence>